<feature type="transmembrane region" description="Helical" evidence="1">
    <location>
        <begin position="104"/>
        <end position="122"/>
    </location>
</feature>
<evidence type="ECO:0000256" key="1">
    <source>
        <dbReference type="SAM" id="Phobius"/>
    </source>
</evidence>
<keyword evidence="3" id="KW-1185">Reference proteome</keyword>
<keyword evidence="1" id="KW-0812">Transmembrane</keyword>
<evidence type="ECO:0000313" key="3">
    <source>
        <dbReference type="Proteomes" id="UP001430377"/>
    </source>
</evidence>
<reference evidence="2 3" key="1">
    <citation type="submission" date="2021-06" db="EMBL/GenBank/DDBJ databases">
        <title>Halomicroarcula sp. a new haloarchaeum isolated from saline soil.</title>
        <authorList>
            <person name="Duran-Viseras A."/>
            <person name="Sanchez-Porro C."/>
            <person name="Ventosa A."/>
        </authorList>
    </citation>
    <scope>NUCLEOTIDE SEQUENCE [LARGE SCALE GENOMIC DNA]</scope>
    <source>
        <strain evidence="2 3">F13</strain>
    </source>
</reference>
<name>A0AAW4PMC0_9EURY</name>
<dbReference type="RefSeq" id="WP_220617230.1">
    <property type="nucleotide sequence ID" value="NZ_RKLR01000001.1"/>
</dbReference>
<sequence length="130" mass="14095">MVAVRPVRAGVVVAVAITLFGVGTLGALVYADLTTAVTRDDFEAYRRGCDELAGQTRLVDGGLGMRETTLNETHVQRCENTTYEEYRQERHQSLRTAPIGLAQWLSYGTVGLLATGGGVAVLRRELAAQR</sequence>
<evidence type="ECO:0000313" key="2">
    <source>
        <dbReference type="EMBL" id="MBX0322266.1"/>
    </source>
</evidence>
<protein>
    <recommendedName>
        <fullName evidence="4">Transmembrane protein</fullName>
    </recommendedName>
</protein>
<dbReference type="EMBL" id="RKLR01000001">
    <property type="protein sequence ID" value="MBX0322266.1"/>
    <property type="molecule type" value="Genomic_DNA"/>
</dbReference>
<proteinExistence type="predicted"/>
<comment type="caution">
    <text evidence="2">The sequence shown here is derived from an EMBL/GenBank/DDBJ whole genome shotgun (WGS) entry which is preliminary data.</text>
</comment>
<dbReference type="AlphaFoldDB" id="A0AAW4PMC0"/>
<feature type="transmembrane region" description="Helical" evidence="1">
    <location>
        <begin position="7"/>
        <end position="31"/>
    </location>
</feature>
<keyword evidence="1" id="KW-1133">Transmembrane helix</keyword>
<dbReference type="Proteomes" id="UP001430377">
    <property type="component" value="Unassembled WGS sequence"/>
</dbReference>
<keyword evidence="1" id="KW-0472">Membrane</keyword>
<gene>
    <name evidence="2" type="ORF">EGH21_04370</name>
</gene>
<organism evidence="2 3">
    <name type="scientific">Haloarcula rubra</name>
    <dbReference type="NCBI Taxonomy" id="2487747"/>
    <lineage>
        <taxon>Archaea</taxon>
        <taxon>Methanobacteriati</taxon>
        <taxon>Methanobacteriota</taxon>
        <taxon>Stenosarchaea group</taxon>
        <taxon>Halobacteria</taxon>
        <taxon>Halobacteriales</taxon>
        <taxon>Haloarculaceae</taxon>
        <taxon>Haloarcula</taxon>
    </lineage>
</organism>
<evidence type="ECO:0008006" key="4">
    <source>
        <dbReference type="Google" id="ProtNLM"/>
    </source>
</evidence>
<accession>A0AAW4PMC0</accession>